<dbReference type="Pfam" id="PF25198">
    <property type="entry name" value="Spore_GerAC_N"/>
    <property type="match status" value="1"/>
</dbReference>
<evidence type="ECO:0000256" key="2">
    <source>
        <dbReference type="ARBA" id="ARBA00007886"/>
    </source>
</evidence>
<proteinExistence type="inferred from homology"/>
<dbReference type="GO" id="GO:0009847">
    <property type="term" value="P:spore germination"/>
    <property type="evidence" value="ECO:0007669"/>
    <property type="project" value="InterPro"/>
</dbReference>
<evidence type="ECO:0000256" key="7">
    <source>
        <dbReference type="ARBA" id="ARBA00023288"/>
    </source>
</evidence>
<keyword evidence="12" id="KW-1185">Reference proteome</keyword>
<keyword evidence="5" id="KW-0472">Membrane</keyword>
<dbReference type="GO" id="GO:0016020">
    <property type="term" value="C:membrane"/>
    <property type="evidence" value="ECO:0007669"/>
    <property type="project" value="UniProtKB-SubCell"/>
</dbReference>
<feature type="domain" description="Spore germination GerAC-like C-terminal" evidence="9">
    <location>
        <begin position="204"/>
        <end position="383"/>
    </location>
</feature>
<dbReference type="PROSITE" id="PS51257">
    <property type="entry name" value="PROKAR_LIPOPROTEIN"/>
    <property type="match status" value="1"/>
</dbReference>
<name>A0A3M8DGW4_9BACL</name>
<keyword evidence="7" id="KW-0449">Lipoprotein</keyword>
<evidence type="ECO:0000256" key="4">
    <source>
        <dbReference type="ARBA" id="ARBA00022729"/>
    </source>
</evidence>
<gene>
    <name evidence="11" type="ORF">EDM59_10410</name>
</gene>
<dbReference type="InterPro" id="IPR057336">
    <property type="entry name" value="GerAC_N"/>
</dbReference>
<dbReference type="InterPro" id="IPR008844">
    <property type="entry name" value="Spore_GerAC-like"/>
</dbReference>
<dbReference type="PANTHER" id="PTHR35789:SF1">
    <property type="entry name" value="SPORE GERMINATION PROTEIN B3"/>
    <property type="match status" value="1"/>
</dbReference>
<evidence type="ECO:0000313" key="12">
    <source>
        <dbReference type="Proteomes" id="UP000269573"/>
    </source>
</evidence>
<evidence type="ECO:0000256" key="6">
    <source>
        <dbReference type="ARBA" id="ARBA00023139"/>
    </source>
</evidence>
<accession>A0A3M8DGW4</accession>
<feature type="domain" description="Spore germination protein N-terminal" evidence="10">
    <location>
        <begin position="29"/>
        <end position="193"/>
    </location>
</feature>
<organism evidence="11 12">
    <name type="scientific">Brevibacillus nitrificans</name>
    <dbReference type="NCBI Taxonomy" id="651560"/>
    <lineage>
        <taxon>Bacteria</taxon>
        <taxon>Bacillati</taxon>
        <taxon>Bacillota</taxon>
        <taxon>Bacilli</taxon>
        <taxon>Bacillales</taxon>
        <taxon>Paenibacillaceae</taxon>
        <taxon>Brevibacillus</taxon>
    </lineage>
</organism>
<comment type="similarity">
    <text evidence="2">Belongs to the GerABKC lipoprotein family.</text>
</comment>
<keyword evidence="6" id="KW-0564">Palmitate</keyword>
<evidence type="ECO:0000256" key="5">
    <source>
        <dbReference type="ARBA" id="ARBA00023136"/>
    </source>
</evidence>
<dbReference type="RefSeq" id="WP_122923550.1">
    <property type="nucleotide sequence ID" value="NZ_RHHU01000005.1"/>
</dbReference>
<sequence length="386" mass="43629">MRRRFLFLMLILAAAIALFGCAPQFERPSLEDMAMIGVIGFDFTGNTEEVKVSVSIPIPSSKEREVTQSYTAVSEVASEALVGLSTMAERSMSLSQLRVILISEEYARKVGISKVILDLYRNPIVGENVFVAIVKGRAEDVIKANYQHKPELNTYLNYLLRPRVETAFSSFTTIKDFVFMLTCDCGDPNMPYLMKKADDVIVSKVALFHRDKMIGFLSQREGKLVQAMLGKRRLPRMSFHFPTRTGSSTHSVNRIESTAEQKSEQVILDFVWAKGRVKSNGSQTNPMVHIKLEMRATIVGYTGNDSLDNKAQFEALRREIEGQIKKETVAMLLRFQKAGVDPAQLEESFRQKYRGKWDRTVGLRLYEKTGFDVDVSMEIIAFGTMN</sequence>
<protein>
    <submittedName>
        <fullName evidence="11">Ger(X)C family spore germination protein</fullName>
    </submittedName>
</protein>
<dbReference type="Pfam" id="PF05504">
    <property type="entry name" value="Spore_GerAC"/>
    <property type="match status" value="1"/>
</dbReference>
<reference evidence="11 12" key="1">
    <citation type="submission" date="2018-10" db="EMBL/GenBank/DDBJ databases">
        <title>Phylogenomics of Brevibacillus.</title>
        <authorList>
            <person name="Dunlap C."/>
        </authorList>
    </citation>
    <scope>NUCLEOTIDE SEQUENCE [LARGE SCALE GENOMIC DNA]</scope>
    <source>
        <strain evidence="11 12">JCM 15774</strain>
    </source>
</reference>
<feature type="chain" id="PRO_5038602882" evidence="8">
    <location>
        <begin position="20"/>
        <end position="386"/>
    </location>
</feature>
<evidence type="ECO:0000259" key="10">
    <source>
        <dbReference type="Pfam" id="PF25198"/>
    </source>
</evidence>
<comment type="subcellular location">
    <subcellularLocation>
        <location evidence="1">Membrane</location>
        <topology evidence="1">Lipid-anchor</topology>
    </subcellularLocation>
</comment>
<evidence type="ECO:0000313" key="11">
    <source>
        <dbReference type="EMBL" id="RNB86585.1"/>
    </source>
</evidence>
<dbReference type="InterPro" id="IPR046953">
    <property type="entry name" value="Spore_GerAC-like_C"/>
</dbReference>
<dbReference type="PANTHER" id="PTHR35789">
    <property type="entry name" value="SPORE GERMINATION PROTEIN B3"/>
    <property type="match status" value="1"/>
</dbReference>
<feature type="signal peptide" evidence="8">
    <location>
        <begin position="1"/>
        <end position="19"/>
    </location>
</feature>
<keyword evidence="4 8" id="KW-0732">Signal</keyword>
<dbReference type="Proteomes" id="UP000269573">
    <property type="component" value="Unassembled WGS sequence"/>
</dbReference>
<dbReference type="AlphaFoldDB" id="A0A3M8DGW4"/>
<evidence type="ECO:0000256" key="3">
    <source>
        <dbReference type="ARBA" id="ARBA00022544"/>
    </source>
</evidence>
<keyword evidence="3" id="KW-0309">Germination</keyword>
<dbReference type="EMBL" id="RHHU01000005">
    <property type="protein sequence ID" value="RNB86585.1"/>
    <property type="molecule type" value="Genomic_DNA"/>
</dbReference>
<evidence type="ECO:0000259" key="9">
    <source>
        <dbReference type="Pfam" id="PF05504"/>
    </source>
</evidence>
<dbReference type="InterPro" id="IPR038501">
    <property type="entry name" value="Spore_GerAC_C_sf"/>
</dbReference>
<comment type="caution">
    <text evidence="11">The sequence shown here is derived from an EMBL/GenBank/DDBJ whole genome shotgun (WGS) entry which is preliminary data.</text>
</comment>
<dbReference type="Gene3D" id="3.30.300.210">
    <property type="entry name" value="Nutrient germinant receptor protein C, domain 3"/>
    <property type="match status" value="1"/>
</dbReference>
<evidence type="ECO:0000256" key="8">
    <source>
        <dbReference type="SAM" id="SignalP"/>
    </source>
</evidence>
<evidence type="ECO:0000256" key="1">
    <source>
        <dbReference type="ARBA" id="ARBA00004635"/>
    </source>
</evidence>